<dbReference type="STRING" id="765913.ThidrDRAFT_1386"/>
<name>G2DZC3_9GAMM</name>
<keyword evidence="1" id="KW-0805">Transcription regulation</keyword>
<evidence type="ECO:0000313" key="6">
    <source>
        <dbReference type="Proteomes" id="UP000004200"/>
    </source>
</evidence>
<dbReference type="GO" id="GO:0043565">
    <property type="term" value="F:sequence-specific DNA binding"/>
    <property type="evidence" value="ECO:0007669"/>
    <property type="project" value="InterPro"/>
</dbReference>
<proteinExistence type="predicted"/>
<dbReference type="GO" id="GO:0003700">
    <property type="term" value="F:DNA-binding transcription factor activity"/>
    <property type="evidence" value="ECO:0007669"/>
    <property type="project" value="InterPro"/>
</dbReference>
<evidence type="ECO:0000256" key="3">
    <source>
        <dbReference type="ARBA" id="ARBA00023163"/>
    </source>
</evidence>
<dbReference type="InterPro" id="IPR020449">
    <property type="entry name" value="Tscrpt_reg_AraC-type_HTH"/>
</dbReference>
<evidence type="ECO:0000256" key="1">
    <source>
        <dbReference type="ARBA" id="ARBA00023015"/>
    </source>
</evidence>
<dbReference type="SUPFAM" id="SSF46689">
    <property type="entry name" value="Homeodomain-like"/>
    <property type="match status" value="1"/>
</dbReference>
<dbReference type="PROSITE" id="PS01124">
    <property type="entry name" value="HTH_ARAC_FAMILY_2"/>
    <property type="match status" value="1"/>
</dbReference>
<dbReference type="Gene3D" id="1.10.10.60">
    <property type="entry name" value="Homeodomain-like"/>
    <property type="match status" value="1"/>
</dbReference>
<dbReference type="InterPro" id="IPR009057">
    <property type="entry name" value="Homeodomain-like_sf"/>
</dbReference>
<reference evidence="5 6" key="1">
    <citation type="submission" date="2011-06" db="EMBL/GenBank/DDBJ databases">
        <title>The draft genome of Thiorhodococcus drewsii AZ1.</title>
        <authorList>
            <consortium name="US DOE Joint Genome Institute (JGI-PGF)"/>
            <person name="Lucas S."/>
            <person name="Han J."/>
            <person name="Lapidus A."/>
            <person name="Cheng J.-F."/>
            <person name="Goodwin L."/>
            <person name="Pitluck S."/>
            <person name="Peters L."/>
            <person name="Land M.L."/>
            <person name="Hauser L."/>
            <person name="Vogl K."/>
            <person name="Liu Z."/>
            <person name="Imhoff J."/>
            <person name="Thiel V."/>
            <person name="Frigaard N.-U."/>
            <person name="Bryant D.A."/>
            <person name="Woyke T.J."/>
        </authorList>
    </citation>
    <scope>NUCLEOTIDE SEQUENCE [LARGE SCALE GENOMIC DNA]</scope>
    <source>
        <strain evidence="5 6">AZ1</strain>
    </source>
</reference>
<dbReference type="InterPro" id="IPR018062">
    <property type="entry name" value="HTH_AraC-typ_CS"/>
</dbReference>
<gene>
    <name evidence="5" type="ORF">ThidrDRAFT_1386</name>
</gene>
<evidence type="ECO:0000256" key="2">
    <source>
        <dbReference type="ARBA" id="ARBA00023125"/>
    </source>
</evidence>
<dbReference type="PRINTS" id="PR00032">
    <property type="entry name" value="HTHARAC"/>
</dbReference>
<dbReference type="OrthoDB" id="8766450at2"/>
<dbReference type="PANTHER" id="PTHR47893">
    <property type="entry name" value="REGULATORY PROTEIN PCHR"/>
    <property type="match status" value="1"/>
</dbReference>
<dbReference type="eggNOG" id="COG2207">
    <property type="taxonomic scope" value="Bacteria"/>
</dbReference>
<dbReference type="PROSITE" id="PS00041">
    <property type="entry name" value="HTH_ARAC_FAMILY_1"/>
    <property type="match status" value="1"/>
</dbReference>
<evidence type="ECO:0000313" key="5">
    <source>
        <dbReference type="EMBL" id="EGV32150.1"/>
    </source>
</evidence>
<dbReference type="EMBL" id="AFWT01000008">
    <property type="protein sequence ID" value="EGV32150.1"/>
    <property type="molecule type" value="Genomic_DNA"/>
</dbReference>
<feature type="domain" description="HTH araC/xylS-type" evidence="4">
    <location>
        <begin position="234"/>
        <end position="335"/>
    </location>
</feature>
<protein>
    <submittedName>
        <fullName evidence="5">Transcriptional regulator, AraC family</fullName>
    </submittedName>
</protein>
<dbReference type="AlphaFoldDB" id="G2DZC3"/>
<dbReference type="RefSeq" id="WP_007040100.1">
    <property type="nucleotide sequence ID" value="NZ_AFWT01000008.1"/>
</dbReference>
<keyword evidence="6" id="KW-1185">Reference proteome</keyword>
<keyword evidence="2" id="KW-0238">DNA-binding</keyword>
<evidence type="ECO:0000259" key="4">
    <source>
        <dbReference type="PROSITE" id="PS01124"/>
    </source>
</evidence>
<comment type="caution">
    <text evidence="5">The sequence shown here is derived from an EMBL/GenBank/DDBJ whole genome shotgun (WGS) entry which is preliminary data.</text>
</comment>
<accession>G2DZC3</accession>
<dbReference type="Proteomes" id="UP000004200">
    <property type="component" value="Unassembled WGS sequence"/>
</dbReference>
<organism evidence="5 6">
    <name type="scientific">Thiorhodococcus drewsii AZ1</name>
    <dbReference type="NCBI Taxonomy" id="765913"/>
    <lineage>
        <taxon>Bacteria</taxon>
        <taxon>Pseudomonadati</taxon>
        <taxon>Pseudomonadota</taxon>
        <taxon>Gammaproteobacteria</taxon>
        <taxon>Chromatiales</taxon>
        <taxon>Chromatiaceae</taxon>
        <taxon>Thiorhodococcus</taxon>
    </lineage>
</organism>
<dbReference type="InterPro" id="IPR053142">
    <property type="entry name" value="PchR_regulatory_protein"/>
</dbReference>
<keyword evidence="3" id="KW-0804">Transcription</keyword>
<dbReference type="Pfam" id="PF12833">
    <property type="entry name" value="HTH_18"/>
    <property type="match status" value="1"/>
</dbReference>
<dbReference type="InterPro" id="IPR018060">
    <property type="entry name" value="HTH_AraC"/>
</dbReference>
<dbReference type="SMART" id="SM00342">
    <property type="entry name" value="HTH_ARAC"/>
    <property type="match status" value="1"/>
</dbReference>
<sequence>MHESENGTREGKRIPGAVRRITRGELIGAAEKRLGPGYWLDDDEIGEDAPVLEGHFETLELRPGLTLHTSAARDLQSLSSGHVLQPGIRILAVVGGETELSFGHRKLRLGPQTVDPAERSKGAMVSLAEPDVFSRRWCRGARERKVSLTLTAEWMDLEASSELADFARSHLAYQPWILTPKSIELARQILEPSSLQPGLQRLRLEGHCIDLALEALSSLARPEPYGTTLREIDRRRLVRLDELLHSEEVLGCSMAEIARTVGSNTTTLQSLARGAWGCSIFERLRAIRMEKALGLLVRGGSVGEAAEIAGYGSPSNFSAAFRRHYGFTPSRARRERAA</sequence>
<dbReference type="PANTHER" id="PTHR47893:SF1">
    <property type="entry name" value="REGULATORY PROTEIN PCHR"/>
    <property type="match status" value="1"/>
</dbReference>